<evidence type="ECO:0000313" key="1">
    <source>
        <dbReference type="EMBL" id="PSR26919.1"/>
    </source>
</evidence>
<organism evidence="1 2">
    <name type="scientific">Sulfobacillus benefaciens</name>
    <dbReference type="NCBI Taxonomy" id="453960"/>
    <lineage>
        <taxon>Bacteria</taxon>
        <taxon>Bacillati</taxon>
        <taxon>Bacillota</taxon>
        <taxon>Clostridia</taxon>
        <taxon>Eubacteriales</taxon>
        <taxon>Clostridiales Family XVII. Incertae Sedis</taxon>
        <taxon>Sulfobacillus</taxon>
    </lineage>
</organism>
<comment type="caution">
    <text evidence="1">The sequence shown here is derived from an EMBL/GenBank/DDBJ whole genome shotgun (WGS) entry which is preliminary data.</text>
</comment>
<dbReference type="EMBL" id="PXYT01000031">
    <property type="protein sequence ID" value="PSR26919.1"/>
    <property type="molecule type" value="Genomic_DNA"/>
</dbReference>
<name>A0A2T2WXF1_9FIRM</name>
<proteinExistence type="predicted"/>
<reference evidence="1 2" key="1">
    <citation type="journal article" date="2014" name="BMC Genomics">
        <title>Comparison of environmental and isolate Sulfobacillus genomes reveals diverse carbon, sulfur, nitrogen, and hydrogen metabolisms.</title>
        <authorList>
            <person name="Justice N.B."/>
            <person name="Norman A."/>
            <person name="Brown C.T."/>
            <person name="Singh A."/>
            <person name="Thomas B.C."/>
            <person name="Banfield J.F."/>
        </authorList>
    </citation>
    <scope>NUCLEOTIDE SEQUENCE [LARGE SCALE GENOMIC DNA]</scope>
    <source>
        <strain evidence="1">AMDSBA1</strain>
    </source>
</reference>
<sequence length="213" mass="23369">MIRNWAWRIMIMLGLVTFLGYGNQFHGASNQPTLNRHPYVPTVHASIPAAVGKPLMSLSPLPPIRFLVPWSHHITVVAMSPQSLHVINLTQETPKTWRMTNSMELHYHQSSMSSKHPLLFTNSASRQSFGTLSMPATTQGFGSIIAASGSSALIVAISRPTANPSTKLRVQPTSWGLLCTRQESGTSVTVAIAAHFQEARTLVAKIDWPLFFG</sequence>
<protein>
    <submittedName>
        <fullName evidence="1">Uncharacterized protein</fullName>
    </submittedName>
</protein>
<dbReference type="Proteomes" id="UP000242699">
    <property type="component" value="Unassembled WGS sequence"/>
</dbReference>
<gene>
    <name evidence="1" type="ORF">C7B43_12860</name>
</gene>
<evidence type="ECO:0000313" key="2">
    <source>
        <dbReference type="Proteomes" id="UP000242699"/>
    </source>
</evidence>
<accession>A0A2T2WXF1</accession>
<dbReference type="AlphaFoldDB" id="A0A2T2WXF1"/>